<dbReference type="HOGENOM" id="CLU_045498_5_2_0"/>
<dbReference type="eggNOG" id="COG0730">
    <property type="taxonomic scope" value="Bacteria"/>
</dbReference>
<feature type="transmembrane region" description="Helical" evidence="5">
    <location>
        <begin position="95"/>
        <end position="112"/>
    </location>
</feature>
<evidence type="ECO:0000256" key="3">
    <source>
        <dbReference type="ARBA" id="ARBA00022989"/>
    </source>
</evidence>
<reference evidence="6 7" key="2">
    <citation type="journal article" date="2012" name="Stand. Genomic Sci.">
        <title>Genome sequence of the moderately thermophilic, amino-acid-degrading and sulfur-reducing bacterium Thermovirga lienii type strain (Cas60314(T)).</title>
        <authorList>
            <person name="Goker M."/>
            <person name="Saunders E."/>
            <person name="Lapidus A."/>
            <person name="Nolan M."/>
            <person name="Lucas S."/>
            <person name="Hammon N."/>
            <person name="Deshpande S."/>
            <person name="Cheng J.F."/>
            <person name="Han C."/>
            <person name="Tapia R."/>
            <person name="Goodwin L.A."/>
            <person name="Pitluck S."/>
            <person name="Liolios K."/>
            <person name="Mavromatis K."/>
            <person name="Pagani I."/>
            <person name="Ivanova N."/>
            <person name="Mikhailova N."/>
            <person name="Pati A."/>
            <person name="Chen A."/>
            <person name="Palaniappan K."/>
            <person name="Land M."/>
            <person name="Chang Y.J."/>
            <person name="Jeffries C.D."/>
            <person name="Brambilla E.M."/>
            <person name="Rohde M."/>
            <person name="Spring S."/>
            <person name="Detter J.C."/>
            <person name="Woyke T."/>
            <person name="Bristow J."/>
            <person name="Eisen J.A."/>
            <person name="Markowitz V."/>
            <person name="Hugenholtz P."/>
            <person name="Kyrpides N.C."/>
            <person name="Klenk H.P."/>
        </authorList>
    </citation>
    <scope>NUCLEOTIDE SEQUENCE [LARGE SCALE GENOMIC DNA]</scope>
    <source>
        <strain evidence="7">ATCC BAA-1197 / DSM 17291 / Cas60314</strain>
    </source>
</reference>
<keyword evidence="5" id="KW-1003">Cell membrane</keyword>
<keyword evidence="2 5" id="KW-0812">Transmembrane</keyword>
<comment type="subcellular location">
    <subcellularLocation>
        <location evidence="5">Cell membrane</location>
        <topology evidence="5">Multi-pass membrane protein</topology>
    </subcellularLocation>
    <subcellularLocation>
        <location evidence="1">Membrane</location>
        <topology evidence="1">Multi-pass membrane protein</topology>
    </subcellularLocation>
</comment>
<evidence type="ECO:0000256" key="4">
    <source>
        <dbReference type="ARBA" id="ARBA00023136"/>
    </source>
</evidence>
<evidence type="ECO:0000256" key="2">
    <source>
        <dbReference type="ARBA" id="ARBA00022692"/>
    </source>
</evidence>
<feature type="transmembrane region" description="Helical" evidence="5">
    <location>
        <begin position="156"/>
        <end position="175"/>
    </location>
</feature>
<evidence type="ECO:0000313" key="6">
    <source>
        <dbReference type="EMBL" id="AER65917.1"/>
    </source>
</evidence>
<feature type="transmembrane region" description="Helical" evidence="5">
    <location>
        <begin position="71"/>
        <end position="89"/>
    </location>
</feature>
<feature type="transmembrane region" description="Helical" evidence="5">
    <location>
        <begin position="225"/>
        <end position="244"/>
    </location>
</feature>
<feature type="transmembrane region" description="Helical" evidence="5">
    <location>
        <begin position="7"/>
        <end position="33"/>
    </location>
</feature>
<dbReference type="InterPro" id="IPR051598">
    <property type="entry name" value="TSUP/Inactive_protease-like"/>
</dbReference>
<name>G7V688_THELD</name>
<evidence type="ECO:0000256" key="1">
    <source>
        <dbReference type="ARBA" id="ARBA00004141"/>
    </source>
</evidence>
<protein>
    <recommendedName>
        <fullName evidence="5">Probable membrane transporter protein</fullName>
    </recommendedName>
</protein>
<dbReference type="EMBL" id="CP003096">
    <property type="protein sequence ID" value="AER65917.1"/>
    <property type="molecule type" value="Genomic_DNA"/>
</dbReference>
<keyword evidence="3 5" id="KW-1133">Transmembrane helix</keyword>
<dbReference type="PANTHER" id="PTHR43701">
    <property type="entry name" value="MEMBRANE TRANSPORTER PROTEIN MJ0441-RELATED"/>
    <property type="match status" value="1"/>
</dbReference>
<comment type="similarity">
    <text evidence="5">Belongs to the 4-toluene sulfonate uptake permease (TSUP) (TC 2.A.102) family.</text>
</comment>
<dbReference type="InterPro" id="IPR002781">
    <property type="entry name" value="TM_pro_TauE-like"/>
</dbReference>
<accession>G7V688</accession>
<dbReference type="STRING" id="580340.Tlie_0171"/>
<evidence type="ECO:0000313" key="7">
    <source>
        <dbReference type="Proteomes" id="UP000005868"/>
    </source>
</evidence>
<feature type="transmembrane region" description="Helical" evidence="5">
    <location>
        <begin position="39"/>
        <end position="59"/>
    </location>
</feature>
<keyword evidence="7" id="KW-1185">Reference proteome</keyword>
<feature type="transmembrane region" description="Helical" evidence="5">
    <location>
        <begin position="250"/>
        <end position="269"/>
    </location>
</feature>
<feature type="transmembrane region" description="Helical" evidence="5">
    <location>
        <begin position="195"/>
        <end position="218"/>
    </location>
</feature>
<dbReference type="PANTHER" id="PTHR43701:SF2">
    <property type="entry name" value="MEMBRANE TRANSPORTER PROTEIN YJNA-RELATED"/>
    <property type="match status" value="1"/>
</dbReference>
<dbReference type="Pfam" id="PF01925">
    <property type="entry name" value="TauE"/>
    <property type="match status" value="1"/>
</dbReference>
<evidence type="ECO:0000256" key="5">
    <source>
        <dbReference type="RuleBase" id="RU363041"/>
    </source>
</evidence>
<proteinExistence type="inferred from homology"/>
<dbReference type="KEGG" id="tli:Tlie_0171"/>
<keyword evidence="4 5" id="KW-0472">Membrane</keyword>
<dbReference type="GO" id="GO:0005886">
    <property type="term" value="C:plasma membrane"/>
    <property type="evidence" value="ECO:0007669"/>
    <property type="project" value="UniProtKB-SubCell"/>
</dbReference>
<dbReference type="OrthoDB" id="9777163at2"/>
<dbReference type="AlphaFoldDB" id="G7V688"/>
<reference evidence="7" key="1">
    <citation type="submission" date="2011-10" db="EMBL/GenBank/DDBJ databases">
        <title>The complete genome of chromosome of Thermovirga lienii DSM 17291.</title>
        <authorList>
            <consortium name="US DOE Joint Genome Institute (JGI-PGF)"/>
            <person name="Lucas S."/>
            <person name="Copeland A."/>
            <person name="Lapidus A."/>
            <person name="Glavina del Rio T."/>
            <person name="Dalin E."/>
            <person name="Tice H."/>
            <person name="Bruce D."/>
            <person name="Goodwin L."/>
            <person name="Pitluck S."/>
            <person name="Peters L."/>
            <person name="Mikhailova N."/>
            <person name="Saunders E."/>
            <person name="Kyrpides N."/>
            <person name="Mavromatis K."/>
            <person name="Ivanova N."/>
            <person name="Last F.I."/>
            <person name="Brettin T."/>
            <person name="Detter J.C."/>
            <person name="Han C."/>
            <person name="Larimer F."/>
            <person name="Land M."/>
            <person name="Hauser L."/>
            <person name="Markowitz V."/>
            <person name="Cheng J.-F."/>
            <person name="Hugenholtz P."/>
            <person name="Woyke T."/>
            <person name="Wu D."/>
            <person name="Spring S."/>
            <person name="Schroeder M."/>
            <person name="Brambilla E.-M."/>
            <person name="Klenk H.-P."/>
            <person name="Eisen J.A."/>
        </authorList>
    </citation>
    <scope>NUCLEOTIDE SEQUENCE [LARGE SCALE GENOMIC DNA]</scope>
    <source>
        <strain evidence="7">ATCC BAA-1197 / DSM 17291 / Cas60314</strain>
    </source>
</reference>
<dbReference type="Proteomes" id="UP000005868">
    <property type="component" value="Chromosome"/>
</dbReference>
<gene>
    <name evidence="6" type="ordered locus">Tlie_0171</name>
</gene>
<sequence>MGIFFVALLAGFIGAILGLGGGIFLVPALTLLLGIPMKFAVPMSLLAVVTTSIAASSIYIKKGLTNIKLGLILEITTVLGALAGSLAVAHIEESILAILFAMVAFYTAFAMWRSDDIQEKTPHQKANHTKNTLLDCSGKFKDPSSGETIAYTPKRLLLGMAFSTLGGIISALLGIGGGPIKVPIMRLVMGLPLKAATATSTFMVGITASVSAVIYLFEGMVKPDLAIPAVLGIFIGARTGALVAGKMKSHHIRTAFSILLVLIAIEMLLKGLGR</sequence>
<organism evidence="6 7">
    <name type="scientific">Thermovirga lienii (strain ATCC BAA-1197 / DSM 17291 / Cas60314)</name>
    <dbReference type="NCBI Taxonomy" id="580340"/>
    <lineage>
        <taxon>Bacteria</taxon>
        <taxon>Thermotogati</taxon>
        <taxon>Synergistota</taxon>
        <taxon>Synergistia</taxon>
        <taxon>Synergistales</taxon>
        <taxon>Thermovirgaceae</taxon>
        <taxon>Thermovirga</taxon>
    </lineage>
</organism>